<dbReference type="AlphaFoldDB" id="A0AAW0HQC0"/>
<evidence type="ECO:0000313" key="1">
    <source>
        <dbReference type="EMBL" id="KAK7804305.1"/>
    </source>
</evidence>
<name>A0AAW0HQC0_MYOGA</name>
<accession>A0AAW0HQC0</accession>
<sequence length="69" mass="7775">MLKLVCPLRNLTVRAHTESNLKTKFIPFISGPLPKAEKAEDLDTAILPPSWTVQPTVQYEPSASHFLTW</sequence>
<dbReference type="EMBL" id="JBBHLL010000385">
    <property type="protein sequence ID" value="KAK7804305.1"/>
    <property type="molecule type" value="Genomic_DNA"/>
</dbReference>
<comment type="caution">
    <text evidence="1">The sequence shown here is derived from an EMBL/GenBank/DDBJ whole genome shotgun (WGS) entry which is preliminary data.</text>
</comment>
<keyword evidence="2" id="KW-1185">Reference proteome</keyword>
<gene>
    <name evidence="1" type="ORF">U0070_021403</name>
</gene>
<reference evidence="1 2" key="1">
    <citation type="journal article" date="2023" name="bioRxiv">
        <title>Conserved and derived expression patterns and positive selection on dental genes reveal complex evolutionary context of ever-growing rodent molars.</title>
        <authorList>
            <person name="Calamari Z.T."/>
            <person name="Song A."/>
            <person name="Cohen E."/>
            <person name="Akter M."/>
            <person name="Roy R.D."/>
            <person name="Hallikas O."/>
            <person name="Christensen M.M."/>
            <person name="Li P."/>
            <person name="Marangoni P."/>
            <person name="Jernvall J."/>
            <person name="Klein O.D."/>
        </authorList>
    </citation>
    <scope>NUCLEOTIDE SEQUENCE [LARGE SCALE GENOMIC DNA]</scope>
    <source>
        <strain evidence="1">V071</strain>
    </source>
</reference>
<protein>
    <submittedName>
        <fullName evidence="1">Uncharacterized protein</fullName>
    </submittedName>
</protein>
<dbReference type="Proteomes" id="UP001488838">
    <property type="component" value="Unassembled WGS sequence"/>
</dbReference>
<evidence type="ECO:0000313" key="2">
    <source>
        <dbReference type="Proteomes" id="UP001488838"/>
    </source>
</evidence>
<organism evidence="1 2">
    <name type="scientific">Myodes glareolus</name>
    <name type="common">Bank vole</name>
    <name type="synonym">Clethrionomys glareolus</name>
    <dbReference type="NCBI Taxonomy" id="447135"/>
    <lineage>
        <taxon>Eukaryota</taxon>
        <taxon>Metazoa</taxon>
        <taxon>Chordata</taxon>
        <taxon>Craniata</taxon>
        <taxon>Vertebrata</taxon>
        <taxon>Euteleostomi</taxon>
        <taxon>Mammalia</taxon>
        <taxon>Eutheria</taxon>
        <taxon>Euarchontoglires</taxon>
        <taxon>Glires</taxon>
        <taxon>Rodentia</taxon>
        <taxon>Myomorpha</taxon>
        <taxon>Muroidea</taxon>
        <taxon>Cricetidae</taxon>
        <taxon>Arvicolinae</taxon>
        <taxon>Myodes</taxon>
    </lineage>
</organism>
<proteinExistence type="predicted"/>